<gene>
    <name evidence="4" type="ORF">BJG266_LOCUS26009</name>
    <name evidence="5" type="ORF">QVE165_LOCUS38707</name>
</gene>
<evidence type="ECO:0000313" key="6">
    <source>
        <dbReference type="Proteomes" id="UP000663832"/>
    </source>
</evidence>
<evidence type="ECO:0000256" key="2">
    <source>
        <dbReference type="ARBA" id="ARBA00038157"/>
    </source>
</evidence>
<dbReference type="PANTHER" id="PTHR43364:SF7">
    <property type="entry name" value="NADP-DEPENDENT OXIDOREDUCTASE DOMAIN-CONTAINING PROTEIN-RELATED"/>
    <property type="match status" value="1"/>
</dbReference>
<dbReference type="Pfam" id="PF00248">
    <property type="entry name" value="Aldo_ket_red"/>
    <property type="match status" value="1"/>
</dbReference>
<proteinExistence type="inferred from homology"/>
<dbReference type="Proteomes" id="UP000663877">
    <property type="component" value="Unassembled WGS sequence"/>
</dbReference>
<feature type="domain" description="NADP-dependent oxidoreductase" evidence="3">
    <location>
        <begin position="27"/>
        <end position="336"/>
    </location>
</feature>
<keyword evidence="1" id="KW-0521">NADP</keyword>
<sequence length="375" mass="42231">MQEAPSPPSALGKYRLLSPTAAVRVSPLCLGAMSLGDAWEHMGIQSKENSFKILDAFFDAGGNFIDTANGYQKEQSEIWLGEWMAKRQNRSQMVIATKFTSGYRSDWEKEPIHVNFAGNSAKSLHESVNASLKKLQTDYIDLLYVHWWDYTCSIPELMQSLDHLVKAGKVLYLGVSDTPAWVVTKANQYARDHGLRQFSVYQGLYNAAKRDAERDILPMLRDEGMAFAPWQALGGGKFKTQEQLEAMEKAGDKGRSFGGFRKGPSEEDKAVTAVLDKISKAKNVSITQIALAYVMAKQPYIFPIVGIRKIEHLQDNIDALKLRLNKEEIKEIEDAYEFKVGFPHDFTGLHPSQNFLLKMAAHYDWVEPEKSLNAD</sequence>
<dbReference type="Proteomes" id="UP000663832">
    <property type="component" value="Unassembled WGS sequence"/>
</dbReference>
<evidence type="ECO:0000259" key="3">
    <source>
        <dbReference type="Pfam" id="PF00248"/>
    </source>
</evidence>
<evidence type="ECO:0000313" key="4">
    <source>
        <dbReference type="EMBL" id="CAF1185249.1"/>
    </source>
</evidence>
<comment type="caution">
    <text evidence="4">The sequence shown here is derived from an EMBL/GenBank/DDBJ whole genome shotgun (WGS) entry which is preliminary data.</text>
</comment>
<keyword evidence="6" id="KW-1185">Reference proteome</keyword>
<dbReference type="InterPro" id="IPR050523">
    <property type="entry name" value="AKR_Detox_Biosynth"/>
</dbReference>
<comment type="similarity">
    <text evidence="2">Belongs to the aldo/keto reductase family. Aldo/keto reductase 2 subfamily.</text>
</comment>
<dbReference type="PANTHER" id="PTHR43364">
    <property type="entry name" value="NADH-SPECIFIC METHYLGLYOXAL REDUCTASE-RELATED"/>
    <property type="match status" value="1"/>
</dbReference>
<dbReference type="Gene3D" id="3.20.20.100">
    <property type="entry name" value="NADP-dependent oxidoreductase domain"/>
    <property type="match status" value="1"/>
</dbReference>
<accession>A0A814VA29</accession>
<dbReference type="InterPro" id="IPR036812">
    <property type="entry name" value="NAD(P)_OxRdtase_dom_sf"/>
</dbReference>
<dbReference type="InterPro" id="IPR023210">
    <property type="entry name" value="NADP_OxRdtase_dom"/>
</dbReference>
<dbReference type="AlphaFoldDB" id="A0A814VA29"/>
<dbReference type="OrthoDB" id="48988at2759"/>
<organism evidence="4 7">
    <name type="scientific">Adineta steineri</name>
    <dbReference type="NCBI Taxonomy" id="433720"/>
    <lineage>
        <taxon>Eukaryota</taxon>
        <taxon>Metazoa</taxon>
        <taxon>Spiralia</taxon>
        <taxon>Gnathifera</taxon>
        <taxon>Rotifera</taxon>
        <taxon>Eurotatoria</taxon>
        <taxon>Bdelloidea</taxon>
        <taxon>Adinetida</taxon>
        <taxon>Adinetidae</taxon>
        <taxon>Adineta</taxon>
    </lineage>
</organism>
<reference evidence="4" key="1">
    <citation type="submission" date="2021-02" db="EMBL/GenBank/DDBJ databases">
        <authorList>
            <person name="Nowell W R."/>
        </authorList>
    </citation>
    <scope>NUCLEOTIDE SEQUENCE</scope>
</reference>
<evidence type="ECO:0000256" key="1">
    <source>
        <dbReference type="ARBA" id="ARBA00022857"/>
    </source>
</evidence>
<protein>
    <recommendedName>
        <fullName evidence="3">NADP-dependent oxidoreductase domain-containing protein</fullName>
    </recommendedName>
</protein>
<evidence type="ECO:0000313" key="7">
    <source>
        <dbReference type="Proteomes" id="UP000663877"/>
    </source>
</evidence>
<dbReference type="EMBL" id="CAJNOM010000420">
    <property type="protein sequence ID" value="CAF1427252.1"/>
    <property type="molecule type" value="Genomic_DNA"/>
</dbReference>
<evidence type="ECO:0000313" key="5">
    <source>
        <dbReference type="EMBL" id="CAF1427252.1"/>
    </source>
</evidence>
<dbReference type="EMBL" id="CAJNOI010000210">
    <property type="protein sequence ID" value="CAF1185249.1"/>
    <property type="molecule type" value="Genomic_DNA"/>
</dbReference>
<name>A0A814VA29_9BILA</name>
<dbReference type="SUPFAM" id="SSF51430">
    <property type="entry name" value="NAD(P)-linked oxidoreductase"/>
    <property type="match status" value="1"/>
</dbReference>